<accession>A0A0E9V2C5</accession>
<dbReference type="EMBL" id="GBXM01039984">
    <property type="protein sequence ID" value="JAH68593.1"/>
    <property type="molecule type" value="Transcribed_RNA"/>
</dbReference>
<dbReference type="AlphaFoldDB" id="A0A0E9V2C5"/>
<protein>
    <submittedName>
        <fullName evidence="1">Uncharacterized protein</fullName>
    </submittedName>
</protein>
<reference evidence="1" key="2">
    <citation type="journal article" date="2015" name="Fish Shellfish Immunol.">
        <title>Early steps in the European eel (Anguilla anguilla)-Vibrio vulnificus interaction in the gills: Role of the RtxA13 toxin.</title>
        <authorList>
            <person name="Callol A."/>
            <person name="Pajuelo D."/>
            <person name="Ebbesson L."/>
            <person name="Teles M."/>
            <person name="MacKenzie S."/>
            <person name="Amaro C."/>
        </authorList>
    </citation>
    <scope>NUCLEOTIDE SEQUENCE</scope>
</reference>
<reference evidence="1" key="1">
    <citation type="submission" date="2014-11" db="EMBL/GenBank/DDBJ databases">
        <authorList>
            <person name="Amaro Gonzalez C."/>
        </authorList>
    </citation>
    <scope>NUCLEOTIDE SEQUENCE</scope>
</reference>
<organism evidence="1">
    <name type="scientific">Anguilla anguilla</name>
    <name type="common">European freshwater eel</name>
    <name type="synonym">Muraena anguilla</name>
    <dbReference type="NCBI Taxonomy" id="7936"/>
    <lineage>
        <taxon>Eukaryota</taxon>
        <taxon>Metazoa</taxon>
        <taxon>Chordata</taxon>
        <taxon>Craniata</taxon>
        <taxon>Vertebrata</taxon>
        <taxon>Euteleostomi</taxon>
        <taxon>Actinopterygii</taxon>
        <taxon>Neopterygii</taxon>
        <taxon>Teleostei</taxon>
        <taxon>Anguilliformes</taxon>
        <taxon>Anguillidae</taxon>
        <taxon>Anguilla</taxon>
    </lineage>
</organism>
<dbReference type="EMBL" id="GBXM01036375">
    <property type="protein sequence ID" value="JAH72202.1"/>
    <property type="molecule type" value="Transcribed_RNA"/>
</dbReference>
<evidence type="ECO:0000313" key="1">
    <source>
        <dbReference type="EMBL" id="JAH72202.1"/>
    </source>
</evidence>
<proteinExistence type="predicted"/>
<name>A0A0E9V2C5_ANGAN</name>
<sequence length="34" mass="3813">MGCQFQPSFGDEDCLKTFLSLVVLPILSIKVRRA</sequence>